<gene>
    <name evidence="2" type="ORF">UTRI_10434</name>
</gene>
<protein>
    <submittedName>
        <fullName evidence="2">Uncharacterized protein</fullName>
    </submittedName>
</protein>
<keyword evidence="1" id="KW-0732">Signal</keyword>
<feature type="chain" id="PRO_5022684451" evidence="1">
    <location>
        <begin position="26"/>
        <end position="165"/>
    </location>
</feature>
<evidence type="ECO:0000313" key="3">
    <source>
        <dbReference type="Proteomes" id="UP000324022"/>
    </source>
</evidence>
<proteinExistence type="predicted"/>
<evidence type="ECO:0000256" key="1">
    <source>
        <dbReference type="SAM" id="SignalP"/>
    </source>
</evidence>
<dbReference type="AlphaFoldDB" id="A0A5C3ECF7"/>
<accession>A0A5C3ECF7</accession>
<dbReference type="Proteomes" id="UP000324022">
    <property type="component" value="Unassembled WGS sequence"/>
</dbReference>
<dbReference type="EMBL" id="OOIN01000017">
    <property type="protein sequence ID" value="SPO27317.1"/>
    <property type="molecule type" value="Genomic_DNA"/>
</dbReference>
<reference evidence="2 3" key="1">
    <citation type="submission" date="2018-03" db="EMBL/GenBank/DDBJ databases">
        <authorList>
            <person name="Guldener U."/>
        </authorList>
    </citation>
    <scope>NUCLEOTIDE SEQUENCE [LARGE SCALE GENOMIC DNA]</scope>
    <source>
        <strain evidence="2 3">NBRC100155</strain>
    </source>
</reference>
<name>A0A5C3ECF7_9BASI</name>
<organism evidence="2 3">
    <name type="scientific">Ustilago trichophora</name>
    <dbReference type="NCBI Taxonomy" id="86804"/>
    <lineage>
        <taxon>Eukaryota</taxon>
        <taxon>Fungi</taxon>
        <taxon>Dikarya</taxon>
        <taxon>Basidiomycota</taxon>
        <taxon>Ustilaginomycotina</taxon>
        <taxon>Ustilaginomycetes</taxon>
        <taxon>Ustilaginales</taxon>
        <taxon>Ustilaginaceae</taxon>
        <taxon>Ustilago</taxon>
    </lineage>
</organism>
<keyword evidence="3" id="KW-1185">Reference proteome</keyword>
<feature type="signal peptide" evidence="1">
    <location>
        <begin position="1"/>
        <end position="25"/>
    </location>
</feature>
<sequence>MRSVGVQLLRLWILFLSVALAMVTAQDPPLKGSDLKFWEKAKNLYFGDGQGLDARAEGLEKFAAVENSNIHTLNVEALKHSQAYGIAPIGKKRSLFGTNKLYFWTVVRPGHELHGRMKLDADRAALVLFRATKEETKLIHIDTVKNEAIKLPELPFLDALKLLRG</sequence>
<evidence type="ECO:0000313" key="2">
    <source>
        <dbReference type="EMBL" id="SPO27317.1"/>
    </source>
</evidence>